<dbReference type="SUPFAM" id="SSF51261">
    <property type="entry name" value="Duplicated hybrid motif"/>
    <property type="match status" value="1"/>
</dbReference>
<dbReference type="PANTHER" id="PTHR21666:SF288">
    <property type="entry name" value="CELL DIVISION PROTEIN YTFB"/>
    <property type="match status" value="1"/>
</dbReference>
<dbReference type="EMBL" id="BMZS01000008">
    <property type="protein sequence ID" value="GHD54952.1"/>
    <property type="molecule type" value="Genomic_DNA"/>
</dbReference>
<organism evidence="10 11">
    <name type="scientific">Thalassobaculum fulvum</name>
    <dbReference type="NCBI Taxonomy" id="1633335"/>
    <lineage>
        <taxon>Bacteria</taxon>
        <taxon>Pseudomonadati</taxon>
        <taxon>Pseudomonadota</taxon>
        <taxon>Alphaproteobacteria</taxon>
        <taxon>Rhodospirillales</taxon>
        <taxon>Thalassobaculaceae</taxon>
        <taxon>Thalassobaculum</taxon>
    </lineage>
</organism>
<dbReference type="CDD" id="cd12797">
    <property type="entry name" value="M23_peptidase"/>
    <property type="match status" value="1"/>
</dbReference>
<keyword evidence="11" id="KW-1185">Reference proteome</keyword>
<dbReference type="GO" id="GO:0004222">
    <property type="term" value="F:metalloendopeptidase activity"/>
    <property type="evidence" value="ECO:0007669"/>
    <property type="project" value="TreeGrafter"/>
</dbReference>
<evidence type="ECO:0000259" key="9">
    <source>
        <dbReference type="Pfam" id="PF01551"/>
    </source>
</evidence>
<dbReference type="GO" id="GO:0046872">
    <property type="term" value="F:metal ion binding"/>
    <property type="evidence" value="ECO:0007669"/>
    <property type="project" value="UniProtKB-KW"/>
</dbReference>
<dbReference type="InterPro" id="IPR011055">
    <property type="entry name" value="Dup_hybrid_motif"/>
</dbReference>
<dbReference type="Gene3D" id="2.70.70.10">
    <property type="entry name" value="Glucose Permease (Domain IIA)"/>
    <property type="match status" value="1"/>
</dbReference>
<evidence type="ECO:0000256" key="3">
    <source>
        <dbReference type="ARBA" id="ARBA00022723"/>
    </source>
</evidence>
<evidence type="ECO:0000313" key="11">
    <source>
        <dbReference type="Proteomes" id="UP000630353"/>
    </source>
</evidence>
<evidence type="ECO:0000256" key="5">
    <source>
        <dbReference type="ARBA" id="ARBA00022833"/>
    </source>
</evidence>
<evidence type="ECO:0000256" key="4">
    <source>
        <dbReference type="ARBA" id="ARBA00022801"/>
    </source>
</evidence>
<keyword evidence="6" id="KW-0482">Metalloprotease</keyword>
<name>A0A918XTH3_9PROT</name>
<dbReference type="PANTHER" id="PTHR21666">
    <property type="entry name" value="PEPTIDASE-RELATED"/>
    <property type="match status" value="1"/>
</dbReference>
<proteinExistence type="predicted"/>
<dbReference type="Pfam" id="PF01551">
    <property type="entry name" value="Peptidase_M23"/>
    <property type="match status" value="1"/>
</dbReference>
<feature type="domain" description="M23ase beta-sheet core" evidence="9">
    <location>
        <begin position="297"/>
        <end position="394"/>
    </location>
</feature>
<feature type="region of interest" description="Disordered" evidence="7">
    <location>
        <begin position="27"/>
        <end position="70"/>
    </location>
</feature>
<reference evidence="10" key="1">
    <citation type="journal article" date="2014" name="Int. J. Syst. Evol. Microbiol.">
        <title>Complete genome sequence of Corynebacterium casei LMG S-19264T (=DSM 44701T), isolated from a smear-ripened cheese.</title>
        <authorList>
            <consortium name="US DOE Joint Genome Institute (JGI-PGF)"/>
            <person name="Walter F."/>
            <person name="Albersmeier A."/>
            <person name="Kalinowski J."/>
            <person name="Ruckert C."/>
        </authorList>
    </citation>
    <scope>NUCLEOTIDE SEQUENCE</scope>
    <source>
        <strain evidence="10">KCTC 42651</strain>
    </source>
</reference>
<feature type="signal peptide" evidence="8">
    <location>
        <begin position="1"/>
        <end position="20"/>
    </location>
</feature>
<dbReference type="InterPro" id="IPR016047">
    <property type="entry name" value="M23ase_b-sheet_dom"/>
</dbReference>
<keyword evidence="2" id="KW-0645">Protease</keyword>
<dbReference type="Proteomes" id="UP000630353">
    <property type="component" value="Unassembled WGS sequence"/>
</dbReference>
<accession>A0A918XTH3</accession>
<evidence type="ECO:0000256" key="2">
    <source>
        <dbReference type="ARBA" id="ARBA00022670"/>
    </source>
</evidence>
<dbReference type="RefSeq" id="WP_189991655.1">
    <property type="nucleotide sequence ID" value="NZ_BMZS01000008.1"/>
</dbReference>
<feature type="chain" id="PRO_5037088221" description="M23ase beta-sheet core domain-containing protein" evidence="8">
    <location>
        <begin position="21"/>
        <end position="441"/>
    </location>
</feature>
<comment type="caution">
    <text evidence="10">The sequence shown here is derived from an EMBL/GenBank/DDBJ whole genome shotgun (WGS) entry which is preliminary data.</text>
</comment>
<comment type="cofactor">
    <cofactor evidence="1">
        <name>Zn(2+)</name>
        <dbReference type="ChEBI" id="CHEBI:29105"/>
    </cofactor>
</comment>
<evidence type="ECO:0000256" key="6">
    <source>
        <dbReference type="ARBA" id="ARBA00023049"/>
    </source>
</evidence>
<reference evidence="10" key="2">
    <citation type="submission" date="2020-09" db="EMBL/GenBank/DDBJ databases">
        <authorList>
            <person name="Sun Q."/>
            <person name="Kim S."/>
        </authorList>
    </citation>
    <scope>NUCLEOTIDE SEQUENCE</scope>
    <source>
        <strain evidence="10">KCTC 42651</strain>
    </source>
</reference>
<evidence type="ECO:0000313" key="10">
    <source>
        <dbReference type="EMBL" id="GHD54952.1"/>
    </source>
</evidence>
<dbReference type="Gene3D" id="3.10.450.350">
    <property type="match status" value="2"/>
</dbReference>
<dbReference type="GO" id="GO:0006508">
    <property type="term" value="P:proteolysis"/>
    <property type="evidence" value="ECO:0007669"/>
    <property type="project" value="UniProtKB-KW"/>
</dbReference>
<feature type="compositionally biased region" description="Basic and acidic residues" evidence="7">
    <location>
        <begin position="61"/>
        <end position="70"/>
    </location>
</feature>
<keyword evidence="3" id="KW-0479">Metal-binding</keyword>
<evidence type="ECO:0000256" key="1">
    <source>
        <dbReference type="ARBA" id="ARBA00001947"/>
    </source>
</evidence>
<keyword evidence="4" id="KW-0378">Hydrolase</keyword>
<sequence>MRWTSAVVLGILAAAWIALGEPDSSDARFAEAASPPAGGGDIERPRSDPKSLGEAHSFPSIDEKPGPEDRIVTVSRGDTLMGILTGNGVDRGSAHEAVRSLGTVFDVRRLQIGQDITLTFQPGSDGDQFLGLALRPSPERDVLVKLDDDGGFVAEEAERPLDQRDAYAGATIESSLYEAAVNADMPIDVLMDLVRVFSFDVDFQRDVQPGDRFEVLYDRYDDEFGEPVRNGEIRYAAMTLSGKTLSFYRFTPSSGLTDYFGPNGHSVRKTLMRTPIDGARLSSGFGKRKHPILGYTKMHKGSDFAAPTGTPIMAAGDGVVEVAGRNGAYGNYVRIRHNSEIKTAYAHASRFGKGIRPGARVRQGQIVAYVGTTGRSTGPHLHYEVLLGGRQVNPMSVKLPAGEQLAGKDLKKLQALIPNVDLRVAAARDASTKVFASNIGR</sequence>
<dbReference type="InterPro" id="IPR050570">
    <property type="entry name" value="Cell_wall_metabolism_enzyme"/>
</dbReference>
<keyword evidence="8" id="KW-0732">Signal</keyword>
<dbReference type="AlphaFoldDB" id="A0A918XTH3"/>
<feature type="compositionally biased region" description="Basic and acidic residues" evidence="7">
    <location>
        <begin position="41"/>
        <end position="53"/>
    </location>
</feature>
<protein>
    <recommendedName>
        <fullName evidence="9">M23ase beta-sheet core domain-containing protein</fullName>
    </recommendedName>
</protein>
<evidence type="ECO:0000256" key="8">
    <source>
        <dbReference type="SAM" id="SignalP"/>
    </source>
</evidence>
<gene>
    <name evidence="10" type="ORF">GCM10017083_33220</name>
</gene>
<keyword evidence="5" id="KW-0862">Zinc</keyword>
<evidence type="ECO:0000256" key="7">
    <source>
        <dbReference type="SAM" id="MobiDB-lite"/>
    </source>
</evidence>